<organism evidence="2 3">
    <name type="scientific">Phage NBEco002</name>
    <dbReference type="NCBI Taxonomy" id="2991863"/>
    <lineage>
        <taxon>Viruses</taxon>
        <taxon>Duplodnaviria</taxon>
        <taxon>Heunggongvirae</taxon>
        <taxon>Uroviricota</taxon>
        <taxon>Caudoviricetes</taxon>
        <taxon>Demerecviridae</taxon>
        <taxon>Markadamsvirinae</taxon>
        <taxon>Tequintavirus</taxon>
        <taxon>Tequintavirus NBEco002</taxon>
    </lineage>
</organism>
<keyword evidence="1" id="KW-0472">Membrane</keyword>
<name>A0A6G8QWG4_9CAUD</name>
<reference evidence="2 3" key="1">
    <citation type="submission" date="2020-01" db="EMBL/GenBank/DDBJ databases">
        <authorList>
            <person name="Llanos C.D."/>
            <person name="Bardales J."/>
        </authorList>
    </citation>
    <scope>NUCLEOTIDE SEQUENCE [LARGE SCALE GENOMIC DNA]</scope>
</reference>
<keyword evidence="3" id="KW-1185">Reference proteome</keyword>
<accession>A0A6G8QWG4</accession>
<dbReference type="RefSeq" id="YP_009856850.1">
    <property type="nucleotide sequence ID" value="NC_048855.1"/>
</dbReference>
<dbReference type="EMBL" id="MN994496">
    <property type="protein sequence ID" value="QIN91987.1"/>
    <property type="molecule type" value="Genomic_DNA"/>
</dbReference>
<evidence type="ECO:0000313" key="2">
    <source>
        <dbReference type="EMBL" id="QIN91987.1"/>
    </source>
</evidence>
<protein>
    <submittedName>
        <fullName evidence="2">Uncharacterized protein</fullName>
    </submittedName>
</protein>
<evidence type="ECO:0000256" key="1">
    <source>
        <dbReference type="SAM" id="Phobius"/>
    </source>
</evidence>
<sequence>MERVSISLLSFLVGILIYNMVILSTRLTEIDNSLHELNVEMCKLVPDNEKCRGI</sequence>
<evidence type="ECO:0000313" key="3">
    <source>
        <dbReference type="Proteomes" id="UP000501686"/>
    </source>
</evidence>
<dbReference type="Proteomes" id="UP000501686">
    <property type="component" value="Segment"/>
</dbReference>
<keyword evidence="1" id="KW-1133">Transmembrane helix</keyword>
<keyword evidence="1" id="KW-0812">Transmembrane</keyword>
<feature type="transmembrane region" description="Helical" evidence="1">
    <location>
        <begin position="6"/>
        <end position="23"/>
    </location>
</feature>
<dbReference type="GeneID" id="55627653"/>
<proteinExistence type="predicted"/>